<dbReference type="EMBL" id="QGKX02001621">
    <property type="protein sequence ID" value="KAF3499491.1"/>
    <property type="molecule type" value="Genomic_DNA"/>
</dbReference>
<reference evidence="1" key="1">
    <citation type="submission" date="2019-12" db="EMBL/GenBank/DDBJ databases">
        <title>Genome sequencing and annotation of Brassica cretica.</title>
        <authorList>
            <person name="Studholme D.J."/>
            <person name="Sarris P."/>
        </authorList>
    </citation>
    <scope>NUCLEOTIDE SEQUENCE</scope>
    <source>
        <strain evidence="1">PFS-109/04</strain>
        <tissue evidence="1">Leaf</tissue>
    </source>
</reference>
<organism evidence="1 2">
    <name type="scientific">Brassica cretica</name>
    <name type="common">Mustard</name>
    <dbReference type="NCBI Taxonomy" id="69181"/>
    <lineage>
        <taxon>Eukaryota</taxon>
        <taxon>Viridiplantae</taxon>
        <taxon>Streptophyta</taxon>
        <taxon>Embryophyta</taxon>
        <taxon>Tracheophyta</taxon>
        <taxon>Spermatophyta</taxon>
        <taxon>Magnoliopsida</taxon>
        <taxon>eudicotyledons</taxon>
        <taxon>Gunneridae</taxon>
        <taxon>Pentapetalae</taxon>
        <taxon>rosids</taxon>
        <taxon>malvids</taxon>
        <taxon>Brassicales</taxon>
        <taxon>Brassicaceae</taxon>
        <taxon>Brassiceae</taxon>
        <taxon>Brassica</taxon>
    </lineage>
</organism>
<dbReference type="Proteomes" id="UP000712600">
    <property type="component" value="Unassembled WGS sequence"/>
</dbReference>
<dbReference type="AlphaFoldDB" id="A0A8S9NAV8"/>
<accession>A0A8S9NAV8</accession>
<name>A0A8S9NAV8_BRACR</name>
<evidence type="ECO:0000313" key="1">
    <source>
        <dbReference type="EMBL" id="KAF3499491.1"/>
    </source>
</evidence>
<proteinExistence type="predicted"/>
<sequence>MEMLKWEDLTLAIANIAGKSRNEVKIIETELVLFGFVVVTCAGLWSSQVCGSCGQLEHL</sequence>
<evidence type="ECO:0000313" key="2">
    <source>
        <dbReference type="Proteomes" id="UP000712600"/>
    </source>
</evidence>
<protein>
    <submittedName>
        <fullName evidence="1">Uncharacterized protein</fullName>
    </submittedName>
</protein>
<gene>
    <name evidence="1" type="ORF">F2Q69_00041129</name>
</gene>
<comment type="caution">
    <text evidence="1">The sequence shown here is derived from an EMBL/GenBank/DDBJ whole genome shotgun (WGS) entry which is preliminary data.</text>
</comment>